<feature type="region of interest" description="Disordered" evidence="1">
    <location>
        <begin position="1"/>
        <end position="48"/>
    </location>
</feature>
<keyword evidence="3" id="KW-1185">Reference proteome</keyword>
<dbReference type="Proteomes" id="UP001595993">
    <property type="component" value="Unassembled WGS sequence"/>
</dbReference>
<organism evidence="2 3">
    <name type="scientific">Streptomyces maoxianensis</name>
    <dbReference type="NCBI Taxonomy" id="1459942"/>
    <lineage>
        <taxon>Bacteria</taxon>
        <taxon>Bacillati</taxon>
        <taxon>Actinomycetota</taxon>
        <taxon>Actinomycetes</taxon>
        <taxon>Kitasatosporales</taxon>
        <taxon>Streptomycetaceae</taxon>
        <taxon>Streptomyces</taxon>
    </lineage>
</organism>
<name>A0ABV9G2I7_9ACTN</name>
<comment type="caution">
    <text evidence="2">The sequence shown here is derived from an EMBL/GenBank/DDBJ whole genome shotgun (WGS) entry which is preliminary data.</text>
</comment>
<evidence type="ECO:0000313" key="2">
    <source>
        <dbReference type="EMBL" id="MFC4608526.1"/>
    </source>
</evidence>
<evidence type="ECO:0000313" key="3">
    <source>
        <dbReference type="Proteomes" id="UP001595993"/>
    </source>
</evidence>
<sequence>MGTGAGGEQTLASSASDKQRATKYLDEHQMPDTQSASRMVTGGGSAASLFVTPSPVASPLLKQDTGLKGLSGWASDQGVSDALVAWQGQANRLMARLQQERNALSGTQNIFQNQDLAAGTQANSTTRPLIG</sequence>
<accession>A0ABV9G2I7</accession>
<evidence type="ECO:0000256" key="1">
    <source>
        <dbReference type="SAM" id="MobiDB-lite"/>
    </source>
</evidence>
<dbReference type="RefSeq" id="WP_381194129.1">
    <property type="nucleotide sequence ID" value="NZ_JBHSFE010000010.1"/>
</dbReference>
<reference evidence="3" key="1">
    <citation type="journal article" date="2019" name="Int. J. Syst. Evol. Microbiol.">
        <title>The Global Catalogue of Microorganisms (GCM) 10K type strain sequencing project: providing services to taxonomists for standard genome sequencing and annotation.</title>
        <authorList>
            <consortium name="The Broad Institute Genomics Platform"/>
            <consortium name="The Broad Institute Genome Sequencing Center for Infectious Disease"/>
            <person name="Wu L."/>
            <person name="Ma J."/>
        </authorList>
    </citation>
    <scope>NUCLEOTIDE SEQUENCE [LARGE SCALE GENOMIC DNA]</scope>
    <source>
        <strain evidence="3">CGMCC 4.7139</strain>
    </source>
</reference>
<dbReference type="EMBL" id="JBHSFE010000010">
    <property type="protein sequence ID" value="MFC4608526.1"/>
    <property type="molecule type" value="Genomic_DNA"/>
</dbReference>
<proteinExistence type="predicted"/>
<feature type="compositionally biased region" description="Basic and acidic residues" evidence="1">
    <location>
        <begin position="17"/>
        <end position="30"/>
    </location>
</feature>
<protein>
    <submittedName>
        <fullName evidence="2">Uncharacterized protein</fullName>
    </submittedName>
</protein>
<gene>
    <name evidence="2" type="ORF">ACFO9E_11955</name>
</gene>